<dbReference type="GO" id="GO:0005634">
    <property type="term" value="C:nucleus"/>
    <property type="evidence" value="ECO:0007669"/>
    <property type="project" value="UniProtKB-SubCell"/>
</dbReference>
<keyword evidence="5" id="KW-0131">Cell cycle</keyword>
<evidence type="ECO:0000256" key="6">
    <source>
        <dbReference type="PROSITE-ProRule" id="PRU00175"/>
    </source>
</evidence>
<keyword evidence="6" id="KW-0863">Zinc-finger</keyword>
<dbReference type="GO" id="GO:0008270">
    <property type="term" value="F:zinc ion binding"/>
    <property type="evidence" value="ECO:0007669"/>
    <property type="project" value="UniProtKB-KW"/>
</dbReference>
<dbReference type="SMART" id="SM00184">
    <property type="entry name" value="RING"/>
    <property type="match status" value="1"/>
</dbReference>
<dbReference type="InterPro" id="IPR001841">
    <property type="entry name" value="Znf_RING"/>
</dbReference>
<dbReference type="EMBL" id="JAMZMK010005747">
    <property type="protein sequence ID" value="KAI7752139.1"/>
    <property type="molecule type" value="Genomic_DNA"/>
</dbReference>
<organism evidence="8 9">
    <name type="scientific">Ambrosia artemisiifolia</name>
    <name type="common">Common ragweed</name>
    <dbReference type="NCBI Taxonomy" id="4212"/>
    <lineage>
        <taxon>Eukaryota</taxon>
        <taxon>Viridiplantae</taxon>
        <taxon>Streptophyta</taxon>
        <taxon>Embryophyta</taxon>
        <taxon>Tracheophyta</taxon>
        <taxon>Spermatophyta</taxon>
        <taxon>Magnoliopsida</taxon>
        <taxon>eudicotyledons</taxon>
        <taxon>Gunneridae</taxon>
        <taxon>Pentapetalae</taxon>
        <taxon>asterids</taxon>
        <taxon>campanulids</taxon>
        <taxon>Asterales</taxon>
        <taxon>Asteraceae</taxon>
        <taxon>Asteroideae</taxon>
        <taxon>Heliantheae alliance</taxon>
        <taxon>Heliantheae</taxon>
        <taxon>Ambrosia</taxon>
    </lineage>
</organism>
<dbReference type="Proteomes" id="UP001206925">
    <property type="component" value="Unassembled WGS sequence"/>
</dbReference>
<dbReference type="InterPro" id="IPR013083">
    <property type="entry name" value="Znf_RING/FYVE/PHD"/>
</dbReference>
<accession>A0AAD5GSX3</accession>
<comment type="subcellular location">
    <subcellularLocation>
        <location evidence="1">Nucleus</location>
    </subcellularLocation>
</comment>
<dbReference type="PANTHER" id="PTHR16079:SF4">
    <property type="entry name" value="E3 UBIQUITIN-PROTEIN LIGASE CHFR"/>
    <property type="match status" value="1"/>
</dbReference>
<keyword evidence="4" id="KW-0539">Nucleus</keyword>
<keyword evidence="6" id="KW-0479">Metal-binding</keyword>
<dbReference type="SUPFAM" id="SSF57850">
    <property type="entry name" value="RING/U-box"/>
    <property type="match status" value="1"/>
</dbReference>
<evidence type="ECO:0000256" key="5">
    <source>
        <dbReference type="ARBA" id="ARBA00023306"/>
    </source>
</evidence>
<protein>
    <recommendedName>
        <fullName evidence="7">RING-type domain-containing protein</fullName>
    </recommendedName>
</protein>
<name>A0AAD5GSX3_AMBAR</name>
<gene>
    <name evidence="8" type="ORF">M8C21_012467</name>
</gene>
<keyword evidence="9" id="KW-1185">Reference proteome</keyword>
<sequence>MLNCGLMRWRYTQSLNVISVDGTDVPTEDTIMIRCGSEIIPGPVSDGYLSYRFKVMPMNESPKTMLKISLNSDHAKCSICLNIWHDVVTVAPCLHNFCNGCFSEWLKRSQQKHAIVLCPHCRSAVQFVGRNHFLHSIEEDILQSDASLRRSDEELAVLNSCALIKSPLITERCIRQMGKTLQDVVSEWVTKLNNREIDRARMPLNHTEMITSGTHLCNECYDKLVSFLLYWFRVCLPKYVCAPTLRQLILLVHYL</sequence>
<dbReference type="AlphaFoldDB" id="A0AAD5GSX3"/>
<dbReference type="GO" id="GO:0006511">
    <property type="term" value="P:ubiquitin-dependent protein catabolic process"/>
    <property type="evidence" value="ECO:0007669"/>
    <property type="project" value="TreeGrafter"/>
</dbReference>
<evidence type="ECO:0000313" key="8">
    <source>
        <dbReference type="EMBL" id="KAI7752139.1"/>
    </source>
</evidence>
<reference evidence="8" key="1">
    <citation type="submission" date="2022-06" db="EMBL/GenBank/DDBJ databases">
        <title>Uncovering the hologenomic basis of an extraordinary plant invasion.</title>
        <authorList>
            <person name="Bieker V.C."/>
            <person name="Martin M.D."/>
            <person name="Gilbert T."/>
            <person name="Hodgins K."/>
            <person name="Battlay P."/>
            <person name="Petersen B."/>
            <person name="Wilson J."/>
        </authorList>
    </citation>
    <scope>NUCLEOTIDE SEQUENCE</scope>
    <source>
        <strain evidence="8">AA19_3_7</strain>
        <tissue evidence="8">Leaf</tissue>
    </source>
</reference>
<keyword evidence="6" id="KW-0862">Zinc</keyword>
<comment type="caution">
    <text evidence="8">The sequence shown here is derived from an EMBL/GenBank/DDBJ whole genome shotgun (WGS) entry which is preliminary data.</text>
</comment>
<dbReference type="PROSITE" id="PS50089">
    <property type="entry name" value="ZF_RING_2"/>
    <property type="match status" value="1"/>
</dbReference>
<feature type="domain" description="RING-type" evidence="7">
    <location>
        <begin position="77"/>
        <end position="122"/>
    </location>
</feature>
<evidence type="ECO:0000313" key="9">
    <source>
        <dbReference type="Proteomes" id="UP001206925"/>
    </source>
</evidence>
<dbReference type="Gene3D" id="3.30.40.10">
    <property type="entry name" value="Zinc/RING finger domain, C3HC4 (zinc finger)"/>
    <property type="match status" value="1"/>
</dbReference>
<evidence type="ECO:0000256" key="3">
    <source>
        <dbReference type="ARBA" id="ARBA00022786"/>
    </source>
</evidence>
<dbReference type="InterPro" id="IPR052256">
    <property type="entry name" value="E3_ubiquitin-ligase_CHFR"/>
</dbReference>
<evidence type="ECO:0000256" key="1">
    <source>
        <dbReference type="ARBA" id="ARBA00004123"/>
    </source>
</evidence>
<evidence type="ECO:0000259" key="7">
    <source>
        <dbReference type="PROSITE" id="PS50089"/>
    </source>
</evidence>
<evidence type="ECO:0000256" key="2">
    <source>
        <dbReference type="ARBA" id="ARBA00022679"/>
    </source>
</evidence>
<dbReference type="GO" id="GO:0016567">
    <property type="term" value="P:protein ubiquitination"/>
    <property type="evidence" value="ECO:0007669"/>
    <property type="project" value="TreeGrafter"/>
</dbReference>
<dbReference type="InterPro" id="IPR040909">
    <property type="entry name" value="CHFR_Znf-CRD"/>
</dbReference>
<proteinExistence type="predicted"/>
<dbReference type="Pfam" id="PF17979">
    <property type="entry name" value="zf-CRD"/>
    <property type="match status" value="1"/>
</dbReference>
<evidence type="ECO:0000256" key="4">
    <source>
        <dbReference type="ARBA" id="ARBA00023242"/>
    </source>
</evidence>
<keyword evidence="2" id="KW-0808">Transferase</keyword>
<dbReference type="GO" id="GO:0004842">
    <property type="term" value="F:ubiquitin-protein transferase activity"/>
    <property type="evidence" value="ECO:0007669"/>
    <property type="project" value="TreeGrafter"/>
</dbReference>
<dbReference type="PANTHER" id="PTHR16079">
    <property type="entry name" value="UBIQUITIN LIGASE PROTEIN CHFR"/>
    <property type="match status" value="1"/>
</dbReference>
<keyword evidence="3" id="KW-0833">Ubl conjugation pathway</keyword>